<sequence length="143" mass="16716">MNIVLYLSILIPVILLISINFYLKYNNILLEDDYSSDIPRESREYFILGIWTILIGFLGYSYYLMRNNISSVAIIIIIIYTLTYPFITLGKNRIEIESLNIIYILITYIIFLLVLSENSNAALYILPLLLWIVYIFIASNILE</sequence>
<protein>
    <recommendedName>
        <fullName evidence="3">TspO/MBR family protein</fullName>
    </recommendedName>
</protein>
<accession>A0A6C0LD29</accession>
<feature type="transmembrane region" description="Helical" evidence="1">
    <location>
        <begin position="44"/>
        <end position="63"/>
    </location>
</feature>
<dbReference type="EMBL" id="MN740459">
    <property type="protein sequence ID" value="QHU27618.1"/>
    <property type="molecule type" value="Genomic_DNA"/>
</dbReference>
<evidence type="ECO:0000256" key="1">
    <source>
        <dbReference type="SAM" id="Phobius"/>
    </source>
</evidence>
<evidence type="ECO:0008006" key="3">
    <source>
        <dbReference type="Google" id="ProtNLM"/>
    </source>
</evidence>
<feature type="transmembrane region" description="Helical" evidence="1">
    <location>
        <begin position="121"/>
        <end position="142"/>
    </location>
</feature>
<dbReference type="AlphaFoldDB" id="A0A6C0LD29"/>
<evidence type="ECO:0000313" key="2">
    <source>
        <dbReference type="EMBL" id="QHU27618.1"/>
    </source>
</evidence>
<proteinExistence type="predicted"/>
<reference evidence="2" key="1">
    <citation type="journal article" date="2020" name="Nature">
        <title>Giant virus diversity and host interactions through global metagenomics.</title>
        <authorList>
            <person name="Schulz F."/>
            <person name="Roux S."/>
            <person name="Paez-Espino D."/>
            <person name="Jungbluth S."/>
            <person name="Walsh D.A."/>
            <person name="Denef V.J."/>
            <person name="McMahon K.D."/>
            <person name="Konstantinidis K.T."/>
            <person name="Eloe-Fadrosh E.A."/>
            <person name="Kyrpides N.C."/>
            <person name="Woyke T."/>
        </authorList>
    </citation>
    <scope>NUCLEOTIDE SEQUENCE</scope>
    <source>
        <strain evidence="2">GVMAG-M-3300027769-26</strain>
    </source>
</reference>
<feature type="transmembrane region" description="Helical" evidence="1">
    <location>
        <begin position="99"/>
        <end position="115"/>
    </location>
</feature>
<feature type="transmembrane region" description="Helical" evidence="1">
    <location>
        <begin position="69"/>
        <end position="87"/>
    </location>
</feature>
<keyword evidence="1" id="KW-0812">Transmembrane</keyword>
<feature type="transmembrane region" description="Helical" evidence="1">
    <location>
        <begin position="6"/>
        <end position="23"/>
    </location>
</feature>
<keyword evidence="1" id="KW-0472">Membrane</keyword>
<keyword evidence="1" id="KW-1133">Transmembrane helix</keyword>
<name>A0A6C0LD29_9ZZZZ</name>
<organism evidence="2">
    <name type="scientific">viral metagenome</name>
    <dbReference type="NCBI Taxonomy" id="1070528"/>
    <lineage>
        <taxon>unclassified sequences</taxon>
        <taxon>metagenomes</taxon>
        <taxon>organismal metagenomes</taxon>
    </lineage>
</organism>